<reference evidence="8 9" key="1">
    <citation type="submission" date="2016-10" db="EMBL/GenBank/DDBJ databases">
        <authorList>
            <person name="de Groot N.N."/>
        </authorList>
    </citation>
    <scope>NUCLEOTIDE SEQUENCE [LARGE SCALE GENOMIC DNA]</scope>
    <source>
        <strain evidence="8 9">DSM 12992</strain>
    </source>
</reference>
<feature type="transmembrane region" description="Helical" evidence="5">
    <location>
        <begin position="12"/>
        <end position="33"/>
    </location>
</feature>
<dbReference type="STRING" id="119641.SAMN05421842_11934"/>
<gene>
    <name evidence="8" type="ORF">SAMN05421842_11934</name>
</gene>
<accession>A0A1I1PGN5</accession>
<dbReference type="Gene3D" id="1.10.287.950">
    <property type="entry name" value="Methyl-accepting chemotaxis protein"/>
    <property type="match status" value="1"/>
</dbReference>
<dbReference type="PROSITE" id="PS50111">
    <property type="entry name" value="CHEMOTAXIS_TRANSDUC_2"/>
    <property type="match status" value="1"/>
</dbReference>
<keyword evidence="5" id="KW-1133">Transmembrane helix</keyword>
<dbReference type="GO" id="GO:0016020">
    <property type="term" value="C:membrane"/>
    <property type="evidence" value="ECO:0007669"/>
    <property type="project" value="InterPro"/>
</dbReference>
<keyword evidence="4" id="KW-0175">Coiled coil</keyword>
<feature type="domain" description="Methyl-accepting transducer" evidence="6">
    <location>
        <begin position="129"/>
        <end position="366"/>
    </location>
</feature>
<evidence type="ECO:0000256" key="1">
    <source>
        <dbReference type="ARBA" id="ARBA00023224"/>
    </source>
</evidence>
<keyword evidence="5" id="KW-0472">Membrane</keyword>
<feature type="coiled-coil region" evidence="4">
    <location>
        <begin position="158"/>
        <end position="192"/>
    </location>
</feature>
<dbReference type="PANTHER" id="PTHR32089">
    <property type="entry name" value="METHYL-ACCEPTING CHEMOTAXIS PROTEIN MCPB"/>
    <property type="match status" value="1"/>
</dbReference>
<feature type="transmembrane region" description="Helical" evidence="5">
    <location>
        <begin position="39"/>
        <end position="61"/>
    </location>
</feature>
<dbReference type="InterPro" id="IPR004089">
    <property type="entry name" value="MCPsignal_dom"/>
</dbReference>
<evidence type="ECO:0000313" key="9">
    <source>
        <dbReference type="Proteomes" id="UP000199263"/>
    </source>
</evidence>
<dbReference type="GO" id="GO:0007165">
    <property type="term" value="P:signal transduction"/>
    <property type="evidence" value="ECO:0007669"/>
    <property type="project" value="UniProtKB-KW"/>
</dbReference>
<evidence type="ECO:0000259" key="6">
    <source>
        <dbReference type="PROSITE" id="PS50111"/>
    </source>
</evidence>
<evidence type="ECO:0000256" key="5">
    <source>
        <dbReference type="SAM" id="Phobius"/>
    </source>
</evidence>
<dbReference type="EMBL" id="FOMG01000019">
    <property type="protein sequence ID" value="SFD08957.1"/>
    <property type="molecule type" value="Genomic_DNA"/>
</dbReference>
<evidence type="ECO:0000313" key="8">
    <source>
        <dbReference type="EMBL" id="SFD08957.1"/>
    </source>
</evidence>
<dbReference type="RefSeq" id="WP_090092222.1">
    <property type="nucleotide sequence ID" value="NZ_FOMG01000019.1"/>
</dbReference>
<dbReference type="SUPFAM" id="SSF58104">
    <property type="entry name" value="Methyl-accepting chemotaxis protein (MCP) signaling domain"/>
    <property type="match status" value="1"/>
</dbReference>
<protein>
    <submittedName>
        <fullName evidence="8">Methyl-accepting chemotaxis protein</fullName>
    </submittedName>
</protein>
<proteinExistence type="inferred from homology"/>
<dbReference type="AlphaFoldDB" id="A0A1I1PGN5"/>
<keyword evidence="9" id="KW-1185">Reference proteome</keyword>
<evidence type="ECO:0000259" key="7">
    <source>
        <dbReference type="PROSITE" id="PS50885"/>
    </source>
</evidence>
<dbReference type="InterPro" id="IPR003660">
    <property type="entry name" value="HAMP_dom"/>
</dbReference>
<dbReference type="PANTHER" id="PTHR32089:SF112">
    <property type="entry name" value="LYSOZYME-LIKE PROTEIN-RELATED"/>
    <property type="match status" value="1"/>
</dbReference>
<dbReference type="SMART" id="SM00283">
    <property type="entry name" value="MA"/>
    <property type="match status" value="1"/>
</dbReference>
<comment type="similarity">
    <text evidence="2">Belongs to the methyl-accepting chemotaxis (MCP) protein family.</text>
</comment>
<sequence length="416" mass="45576">MKKLKDISVRNRLTIVYTSTFIIGLITGMILMSKLPTKVIGVLIALILVGGIIALSIRNILEPLIKIREFAERISEGNLSTDITITRNDEFGQIGFALNTAQDNIKVIVEETINKSSNTSSLSQEISATIQELSSNFKIIDTATKTIGEGVVESSSNMEELSASVQEVNGNIEELAEKAEDSNASSERISKKASEIQIQSESVYNNTQKVYREKEKHILEAIEAAKVVEEIKVMADAIDAIAGQTNLLALNAAIESARAGEAGKGFAVVAEEVRKLAEESSKTVITIQNTIEKVESAFENLSIHTKDILNFLKTDIKQVLVQYRDIGKQYEEDGSFINELSLQLSSMSQEIGASMEQISASIENTANNTQVASENSQKIQKGIDDTTEMMSEVVSIVEKESEMSQQLTQLVEAFKL</sequence>
<evidence type="ECO:0000256" key="3">
    <source>
        <dbReference type="PROSITE-ProRule" id="PRU00284"/>
    </source>
</evidence>
<keyword evidence="1 3" id="KW-0807">Transducer</keyword>
<dbReference type="CDD" id="cd06225">
    <property type="entry name" value="HAMP"/>
    <property type="match status" value="1"/>
</dbReference>
<organism evidence="8 9">
    <name type="scientific">Clostridium uliginosum</name>
    <dbReference type="NCBI Taxonomy" id="119641"/>
    <lineage>
        <taxon>Bacteria</taxon>
        <taxon>Bacillati</taxon>
        <taxon>Bacillota</taxon>
        <taxon>Clostridia</taxon>
        <taxon>Eubacteriales</taxon>
        <taxon>Clostridiaceae</taxon>
        <taxon>Clostridium</taxon>
    </lineage>
</organism>
<dbReference type="Pfam" id="PF00672">
    <property type="entry name" value="HAMP"/>
    <property type="match status" value="1"/>
</dbReference>
<dbReference type="Proteomes" id="UP000199263">
    <property type="component" value="Unassembled WGS sequence"/>
</dbReference>
<dbReference type="SMART" id="SM00304">
    <property type="entry name" value="HAMP"/>
    <property type="match status" value="1"/>
</dbReference>
<evidence type="ECO:0000256" key="2">
    <source>
        <dbReference type="ARBA" id="ARBA00029447"/>
    </source>
</evidence>
<dbReference type="Pfam" id="PF00015">
    <property type="entry name" value="MCPsignal"/>
    <property type="match status" value="1"/>
</dbReference>
<evidence type="ECO:0000256" key="4">
    <source>
        <dbReference type="SAM" id="Coils"/>
    </source>
</evidence>
<dbReference type="PROSITE" id="PS50885">
    <property type="entry name" value="HAMP"/>
    <property type="match status" value="1"/>
</dbReference>
<feature type="domain" description="HAMP" evidence="7">
    <location>
        <begin position="58"/>
        <end position="110"/>
    </location>
</feature>
<dbReference type="OrthoDB" id="1887545at2"/>
<name>A0A1I1PGN5_9CLOT</name>
<keyword evidence="5" id="KW-0812">Transmembrane</keyword>